<proteinExistence type="predicted"/>
<organism evidence="1">
    <name type="scientific">uncultured Caudovirales phage</name>
    <dbReference type="NCBI Taxonomy" id="2100421"/>
    <lineage>
        <taxon>Viruses</taxon>
        <taxon>Duplodnaviria</taxon>
        <taxon>Heunggongvirae</taxon>
        <taxon>Uroviricota</taxon>
        <taxon>Caudoviricetes</taxon>
        <taxon>Peduoviridae</taxon>
        <taxon>Maltschvirus</taxon>
        <taxon>Maltschvirus maltsch</taxon>
    </lineage>
</organism>
<accession>A0A6J7WQ29</accession>
<reference evidence="1" key="1">
    <citation type="submission" date="2020-05" db="EMBL/GenBank/DDBJ databases">
        <authorList>
            <person name="Chiriac C."/>
            <person name="Salcher M."/>
            <person name="Ghai R."/>
            <person name="Kavagutti S V."/>
        </authorList>
    </citation>
    <scope>NUCLEOTIDE SEQUENCE</scope>
</reference>
<name>A0A6J7WQ29_9CAUD</name>
<evidence type="ECO:0000313" key="1">
    <source>
        <dbReference type="EMBL" id="CAB5220109.1"/>
    </source>
</evidence>
<protein>
    <submittedName>
        <fullName evidence="1">Uncharacterized protein</fullName>
    </submittedName>
</protein>
<sequence length="125" mass="14016">MTPPEIIRAHAKNQGLDESTLSGQIHDFLLNPKTQVFQQNDCLFLIKNEDDVGFFYILNGGNATGYIRALRLFVAMMKKLGYRKIAMRVQDQDQSAKIAKSAGVNSISYKTVGGENDPYLMIMKV</sequence>
<gene>
    <name evidence="1" type="ORF">UFOVP239_54</name>
</gene>
<dbReference type="EMBL" id="LR798278">
    <property type="protein sequence ID" value="CAB5220109.1"/>
    <property type="molecule type" value="Genomic_DNA"/>
</dbReference>